<name>A0A077P8U2_XENBV</name>
<dbReference type="Pfam" id="PF08346">
    <property type="entry name" value="AntA"/>
    <property type="match status" value="1"/>
</dbReference>
<accession>A0A077P8U2</accession>
<dbReference type="Proteomes" id="UP000028483">
    <property type="component" value="Unassembled WGS sequence"/>
</dbReference>
<dbReference type="EMBL" id="CBSX010000127">
    <property type="protein sequence ID" value="CDH06141.1"/>
    <property type="molecule type" value="Genomic_DNA"/>
</dbReference>
<protein>
    <submittedName>
        <fullName evidence="2">AntA/AntB antirepressor domain protein</fullName>
    </submittedName>
</protein>
<comment type="caution">
    <text evidence="2">The sequence shown here is derived from an EMBL/GenBank/DDBJ whole genome shotgun (WGS) entry which is preliminary data.</text>
</comment>
<dbReference type="HOGENOM" id="CLU_046670_4_0_6"/>
<organism evidence="2">
    <name type="scientific">Xenorhabdus bovienii str. oregonense</name>
    <dbReference type="NCBI Taxonomy" id="1398202"/>
    <lineage>
        <taxon>Bacteria</taxon>
        <taxon>Pseudomonadati</taxon>
        <taxon>Pseudomonadota</taxon>
        <taxon>Gammaproteobacteria</taxon>
        <taxon>Enterobacterales</taxon>
        <taxon>Morganellaceae</taxon>
        <taxon>Xenorhabdus</taxon>
    </lineage>
</organism>
<evidence type="ECO:0000259" key="1">
    <source>
        <dbReference type="Pfam" id="PF08346"/>
    </source>
</evidence>
<dbReference type="AlphaFoldDB" id="A0A077P8U2"/>
<reference evidence="2" key="1">
    <citation type="submission" date="2013-07" db="EMBL/GenBank/DDBJ databases">
        <title>Sub-species coevolution in mutualistic symbiosis.</title>
        <authorList>
            <person name="Murfin K."/>
            <person name="Klassen J."/>
            <person name="Lee M."/>
            <person name="Forst S."/>
            <person name="Stock P."/>
            <person name="Goodrich-Blair H."/>
        </authorList>
    </citation>
    <scope>NUCLEOTIDE SEQUENCE [LARGE SCALE GENOMIC DNA]</scope>
    <source>
        <strain evidence="2">Oregonense</strain>
    </source>
</reference>
<proteinExistence type="predicted"/>
<gene>
    <name evidence="2" type="ORF">XBO1_2120023</name>
</gene>
<feature type="domain" description="AntA/AntB antirepressor" evidence="1">
    <location>
        <begin position="42"/>
        <end position="128"/>
    </location>
</feature>
<dbReference type="InterPro" id="IPR013557">
    <property type="entry name" value="AntA/B_antirep"/>
</dbReference>
<evidence type="ECO:0000313" key="2">
    <source>
        <dbReference type="EMBL" id="CDH06141.1"/>
    </source>
</evidence>
<sequence length="274" mass="31552">MKSYMVNNRGGHSYVKNQEIKQFSEMLPVSINSIGCKEIQAISAKKLYEYLKVRRDFTTWLKDRIKKYGFVEDTDYIVLDGLLTPKQGSVNNTQFSPKQGKTSKGGRPGSDYIISLNMAKELSMVERNEQGKAARLYFIECEEALQRIAPKVTQQLRNKLKARIKAANYHKPMCAALELARAEQGKKTDNRHYSTESNMLNRMVLGGVTAKQWAKVNHIVGQPRDSMNQLQLEHLSYLEQSNITLIELGLSYHERKVKLTEFSQRWLTRRMDAK</sequence>